<proteinExistence type="predicted"/>
<protein>
    <submittedName>
        <fullName evidence="2">Unannotated protein</fullName>
    </submittedName>
</protein>
<gene>
    <name evidence="1" type="ORF">UFOPK1684_00940</name>
    <name evidence="2" type="ORF">UFOPK2158_01056</name>
</gene>
<organism evidence="2">
    <name type="scientific">freshwater metagenome</name>
    <dbReference type="NCBI Taxonomy" id="449393"/>
    <lineage>
        <taxon>unclassified sequences</taxon>
        <taxon>metagenomes</taxon>
        <taxon>ecological metagenomes</taxon>
    </lineage>
</organism>
<sequence>MTKVCVVHYIGATEKSRSVVASLIADQRDTGASVEVLDIGRWTTISQDLPPTWVARMLGHQAKHQAFGDVVRSLGATIVELSAPSDSRAQVRDKHRSDVDTAIESELLTYFRVHELPNTRAVTSLRSELHRGALATYWALDALWSAAPPDAVFIPNGRTSRQKAARRVAEHYGIPVTLYENGRARPNSYYAGSTQPHDRLASQAEIDPLTKRLSRKDIEVLAKEWLSLRMAPTGGTNNFSGLWQAGPLETSSDRKTAVFFASSFDEFLAFGPMWTIDSWAHQFEAFDLMMSILEKSGVDLILRLHPNLGSKSRRYFLREIRDVKTLAANHPTLKVYWHNDSVNSYDLITRADYVIVERSTIGVEASMLGKPVWVTQASQWDLIADIRQVLEPSGVTAELMKPWSPDPHPAQKFAAYWMIQERPLRYSWESWSSWNPDRPPLRMKAAVLAVRNPWRHKLQLLALEWAKWRNSTFTTP</sequence>
<evidence type="ECO:0000313" key="2">
    <source>
        <dbReference type="EMBL" id="CAB4648494.1"/>
    </source>
</evidence>
<dbReference type="Gene3D" id="3.40.50.12580">
    <property type="match status" value="1"/>
</dbReference>
<dbReference type="EMBL" id="CAEZVY010000117">
    <property type="protein sequence ID" value="CAB4648494.1"/>
    <property type="molecule type" value="Genomic_DNA"/>
</dbReference>
<dbReference type="AlphaFoldDB" id="A0A6J6KJZ9"/>
<dbReference type="InterPro" id="IPR043148">
    <property type="entry name" value="TagF_C"/>
</dbReference>
<dbReference type="EMBL" id="CAEZTM010000041">
    <property type="protein sequence ID" value="CAB4574184.1"/>
    <property type="molecule type" value="Genomic_DNA"/>
</dbReference>
<evidence type="ECO:0000313" key="1">
    <source>
        <dbReference type="EMBL" id="CAB4574184.1"/>
    </source>
</evidence>
<reference evidence="2" key="1">
    <citation type="submission" date="2020-05" db="EMBL/GenBank/DDBJ databases">
        <authorList>
            <person name="Chiriac C."/>
            <person name="Salcher M."/>
            <person name="Ghai R."/>
            <person name="Kavagutti S V."/>
        </authorList>
    </citation>
    <scope>NUCLEOTIDE SEQUENCE</scope>
</reference>
<accession>A0A6J6KJZ9</accession>
<name>A0A6J6KJZ9_9ZZZZ</name>